<sequence length="312" mass="34957">MKSDPSEYERIREYWEGQWPDDPLIHLEKAASERVGSVPHDIWDLHAESGRWWVVTNPTNLYSQEDFKSRDVVLTFHVGLVLRMMSREVVPITESAAALLPAAWRRWDQAVEALQVAREAEDYQAVGMRLRECLVSFAEEVADDALVPEGTDRPQAANVKAWINLFAGYVAGGPSAAKLRSYLKTMGEETWSYVNWLTHAKNAAHFDAEIGAAVTSHLLATVTASAMRARTERGNRCHSCDSYAVVAGRCDVCGWIDEEYEAPPSPPEPDEEDLAARLADPCTPSSDISTFITPEEFGQRPARRRRPPDERS</sequence>
<evidence type="ECO:0000313" key="3">
    <source>
        <dbReference type="Proteomes" id="UP000679307"/>
    </source>
</evidence>
<proteinExistence type="predicted"/>
<evidence type="ECO:0000256" key="1">
    <source>
        <dbReference type="SAM" id="MobiDB-lite"/>
    </source>
</evidence>
<reference evidence="2 3" key="1">
    <citation type="submission" date="2021-05" db="EMBL/GenBank/DDBJ databases">
        <title>Complete genome of Nocardioides aquaticus KCTC 9944T isolated from meromictic and hypersaline Ekho Lake, Antarctica.</title>
        <authorList>
            <person name="Hwang K."/>
            <person name="Kim K.M."/>
            <person name="Choe H."/>
        </authorList>
    </citation>
    <scope>NUCLEOTIDE SEQUENCE [LARGE SCALE GENOMIC DNA]</scope>
    <source>
        <strain evidence="2 3">KCTC 9944</strain>
    </source>
</reference>
<dbReference type="Proteomes" id="UP000679307">
    <property type="component" value="Chromosome"/>
</dbReference>
<dbReference type="RefSeq" id="WP_214058782.1">
    <property type="nucleotide sequence ID" value="NZ_CP075371.1"/>
</dbReference>
<keyword evidence="3" id="KW-1185">Reference proteome</keyword>
<feature type="region of interest" description="Disordered" evidence="1">
    <location>
        <begin position="261"/>
        <end position="312"/>
    </location>
</feature>
<evidence type="ECO:0000313" key="2">
    <source>
        <dbReference type="EMBL" id="QVT79308.1"/>
    </source>
</evidence>
<dbReference type="EMBL" id="CP075371">
    <property type="protein sequence ID" value="QVT79308.1"/>
    <property type="molecule type" value="Genomic_DNA"/>
</dbReference>
<gene>
    <name evidence="2" type="ORF">ENKNEFLB_01689</name>
</gene>
<organism evidence="2 3">
    <name type="scientific">Nocardioides aquaticus</name>
    <dbReference type="NCBI Taxonomy" id="160826"/>
    <lineage>
        <taxon>Bacteria</taxon>
        <taxon>Bacillati</taxon>
        <taxon>Actinomycetota</taxon>
        <taxon>Actinomycetes</taxon>
        <taxon>Propionibacteriales</taxon>
        <taxon>Nocardioidaceae</taxon>
        <taxon>Nocardioides</taxon>
    </lineage>
</organism>
<accession>A0ABX8EL20</accession>
<feature type="compositionally biased region" description="Polar residues" evidence="1">
    <location>
        <begin position="283"/>
        <end position="292"/>
    </location>
</feature>
<name>A0ABX8EL20_9ACTN</name>
<protein>
    <submittedName>
        <fullName evidence="2">Uncharacterized protein</fullName>
    </submittedName>
</protein>